<dbReference type="FunFam" id="1.10.1040.10:FF:000001">
    <property type="entry name" value="Glycerol-3-phosphate dehydrogenase [NAD(P)+]"/>
    <property type="match status" value="1"/>
</dbReference>
<feature type="binding site" evidence="11">
    <location>
        <position position="137"/>
    </location>
    <ligand>
        <name>NAD(+)</name>
        <dbReference type="ChEBI" id="CHEBI:57540"/>
    </ligand>
</feature>
<dbReference type="HAMAP" id="MF_00394">
    <property type="entry name" value="NAD_Glyc3P_dehydrog"/>
    <property type="match status" value="1"/>
</dbReference>
<feature type="binding site" evidence="10">
    <location>
        <begin position="252"/>
        <end position="253"/>
    </location>
    <ligand>
        <name>substrate</name>
    </ligand>
</feature>
<dbReference type="InterPro" id="IPR036291">
    <property type="entry name" value="NAD(P)-bd_dom_sf"/>
</dbReference>
<comment type="similarity">
    <text evidence="1 8 12">Belongs to the NAD-dependent glycerol-3-phosphate dehydrogenase family.</text>
</comment>
<comment type="pathway">
    <text evidence="8">Membrane lipid metabolism; glycerophospholipid metabolism.</text>
</comment>
<evidence type="ECO:0000256" key="9">
    <source>
        <dbReference type="PIRSR" id="PIRSR000114-1"/>
    </source>
</evidence>
<keyword evidence="6 8" id="KW-0594">Phospholipid biosynthesis</keyword>
<comment type="function">
    <text evidence="8">Catalyzes the reduction of the glycolytic intermediate dihydroxyacetone phosphate (DHAP) to sn-glycerol 3-phosphate (G3P), the key precursor for phospholipid synthesis.</text>
</comment>
<feature type="binding site" evidence="8">
    <location>
        <position position="11"/>
    </location>
    <ligand>
        <name>NADPH</name>
        <dbReference type="ChEBI" id="CHEBI:57783"/>
    </ligand>
</feature>
<evidence type="ECO:0000256" key="6">
    <source>
        <dbReference type="ARBA" id="ARBA00023209"/>
    </source>
</evidence>
<keyword evidence="7 8" id="KW-1208">Phospholipid metabolism</keyword>
<dbReference type="PANTHER" id="PTHR11728:SF1">
    <property type="entry name" value="GLYCEROL-3-PHOSPHATE DEHYDROGENASE [NAD(+)] 2, CHLOROPLASTIC"/>
    <property type="match status" value="1"/>
</dbReference>
<dbReference type="Gene3D" id="3.40.50.720">
    <property type="entry name" value="NAD(P)-binding Rossmann-like Domain"/>
    <property type="match status" value="1"/>
</dbReference>
<feature type="binding site" evidence="11">
    <location>
        <begin position="7"/>
        <end position="12"/>
    </location>
    <ligand>
        <name>NAD(+)</name>
        <dbReference type="ChEBI" id="CHEBI:57540"/>
    </ligand>
</feature>
<dbReference type="GO" id="GO:0005829">
    <property type="term" value="C:cytosol"/>
    <property type="evidence" value="ECO:0007669"/>
    <property type="project" value="TreeGrafter"/>
</dbReference>
<feature type="binding site" evidence="8">
    <location>
        <position position="278"/>
    </location>
    <ligand>
        <name>NADPH</name>
        <dbReference type="ChEBI" id="CHEBI:57783"/>
    </ligand>
</feature>
<dbReference type="Pfam" id="PF07479">
    <property type="entry name" value="NAD_Gly3P_dh_C"/>
    <property type="match status" value="1"/>
</dbReference>
<keyword evidence="3 8" id="KW-0560">Oxidoreductase</keyword>
<comment type="catalytic activity">
    <reaction evidence="8 13">
        <text>sn-glycerol 3-phosphate + NADP(+) = dihydroxyacetone phosphate + NADPH + H(+)</text>
        <dbReference type="Rhea" id="RHEA:11096"/>
        <dbReference type="ChEBI" id="CHEBI:15378"/>
        <dbReference type="ChEBI" id="CHEBI:57597"/>
        <dbReference type="ChEBI" id="CHEBI:57642"/>
        <dbReference type="ChEBI" id="CHEBI:57783"/>
        <dbReference type="ChEBI" id="CHEBI:58349"/>
        <dbReference type="EC" id="1.1.1.94"/>
    </reaction>
</comment>
<feature type="binding site" evidence="8">
    <location>
        <position position="104"/>
    </location>
    <ligand>
        <name>NADPH</name>
        <dbReference type="ChEBI" id="CHEBI:57783"/>
    </ligand>
</feature>
<comment type="catalytic activity">
    <reaction evidence="8">
        <text>sn-glycerol 3-phosphate + NAD(+) = dihydroxyacetone phosphate + NADH + H(+)</text>
        <dbReference type="Rhea" id="RHEA:11092"/>
        <dbReference type="ChEBI" id="CHEBI:15378"/>
        <dbReference type="ChEBI" id="CHEBI:57540"/>
        <dbReference type="ChEBI" id="CHEBI:57597"/>
        <dbReference type="ChEBI" id="CHEBI:57642"/>
        <dbReference type="ChEBI" id="CHEBI:57945"/>
        <dbReference type="EC" id="1.1.1.94"/>
    </reaction>
</comment>
<dbReference type="PRINTS" id="PR00077">
    <property type="entry name" value="GPDHDRGNASE"/>
</dbReference>
<feature type="binding site" evidence="11">
    <location>
        <position position="252"/>
    </location>
    <ligand>
        <name>NAD(+)</name>
        <dbReference type="ChEBI" id="CHEBI:57540"/>
    </ligand>
</feature>
<feature type="domain" description="Glycerol-3-phosphate dehydrogenase NAD-dependent C-terminal" evidence="15">
    <location>
        <begin position="177"/>
        <end position="317"/>
    </location>
</feature>
<dbReference type="GO" id="GO:0008654">
    <property type="term" value="P:phospholipid biosynthetic process"/>
    <property type="evidence" value="ECO:0007669"/>
    <property type="project" value="UniProtKB-KW"/>
</dbReference>
<dbReference type="NCBIfam" id="NF000942">
    <property type="entry name" value="PRK00094.1-4"/>
    <property type="match status" value="1"/>
</dbReference>
<dbReference type="GO" id="GO:0046167">
    <property type="term" value="P:glycerol-3-phosphate biosynthetic process"/>
    <property type="evidence" value="ECO:0007669"/>
    <property type="project" value="UniProtKB-UniRule"/>
</dbReference>
<keyword evidence="4 8" id="KW-0520">NAD</keyword>
<feature type="binding site" evidence="8">
    <location>
        <position position="251"/>
    </location>
    <ligand>
        <name>sn-glycerol 3-phosphate</name>
        <dbReference type="ChEBI" id="CHEBI:57597"/>
    </ligand>
</feature>
<dbReference type="InterPro" id="IPR008927">
    <property type="entry name" value="6-PGluconate_DH-like_C_sf"/>
</dbReference>
<comment type="caution">
    <text evidence="8">Lacks conserved residue(s) required for the propagation of feature annotation.</text>
</comment>
<feature type="active site" description="Proton acceptor" evidence="8 9">
    <location>
        <position position="188"/>
    </location>
</feature>
<keyword evidence="8" id="KW-0547">Nucleotide-binding</keyword>
<dbReference type="GO" id="GO:0051287">
    <property type="term" value="F:NAD binding"/>
    <property type="evidence" value="ECO:0007669"/>
    <property type="project" value="InterPro"/>
</dbReference>
<dbReference type="GO" id="GO:0046168">
    <property type="term" value="P:glycerol-3-phosphate catabolic process"/>
    <property type="evidence" value="ECO:0007669"/>
    <property type="project" value="InterPro"/>
</dbReference>
<evidence type="ECO:0000256" key="10">
    <source>
        <dbReference type="PIRSR" id="PIRSR000114-2"/>
    </source>
</evidence>
<evidence type="ECO:0000256" key="5">
    <source>
        <dbReference type="ARBA" id="ARBA00023098"/>
    </source>
</evidence>
<feature type="binding site" evidence="8">
    <location>
        <position position="10"/>
    </location>
    <ligand>
        <name>NADPH</name>
        <dbReference type="ChEBI" id="CHEBI:57783"/>
    </ligand>
</feature>
<dbReference type="SUPFAM" id="SSF48179">
    <property type="entry name" value="6-phosphogluconate dehydrogenase C-terminal domain-like"/>
    <property type="match status" value="1"/>
</dbReference>
<sequence length="338" mass="34277">MRVAVVGAGSWGTALAQSLSTAGSEVHLWSRDTAVAEALRTTRRHPWALDGIELHAGIRVDDELAVCLSQAEIAILAVPSHGMRVIASALAPSADALIVVSAAKGFEVETGLTMTGVLADVLGSAARIAALSGPNIALEVARGLPAATVVATPDVVVARTVRDGCNGGPLRFYSSDDVRGVEYAGALKNVVAIGAGLCDGIGAGDNGKAALITRGIAEIARLGVRAGARALTFAGLAGIGDCVLTCISPHSRNRGLGEAIGRGTPPDVAIAASHMVVEGVNATKAALLLADRYGVEMPIGREIHSILFEGKSVGSALSDLMTRGAGDELRGFEPGVES</sequence>
<dbReference type="PROSITE" id="PS00957">
    <property type="entry name" value="NAD_G3PDH"/>
    <property type="match status" value="1"/>
</dbReference>
<dbReference type="GO" id="GO:0005975">
    <property type="term" value="P:carbohydrate metabolic process"/>
    <property type="evidence" value="ECO:0007669"/>
    <property type="project" value="InterPro"/>
</dbReference>
<evidence type="ECO:0000256" key="2">
    <source>
        <dbReference type="ARBA" id="ARBA00022516"/>
    </source>
</evidence>
<evidence type="ECO:0000256" key="3">
    <source>
        <dbReference type="ARBA" id="ARBA00023002"/>
    </source>
</evidence>
<comment type="subcellular location">
    <subcellularLocation>
        <location evidence="8">Cytoplasm</location>
    </subcellularLocation>
</comment>
<feature type="binding site" evidence="8">
    <location>
        <position position="137"/>
    </location>
    <ligand>
        <name>NADPH</name>
        <dbReference type="ChEBI" id="CHEBI:57783"/>
    </ligand>
</feature>
<evidence type="ECO:0000256" key="12">
    <source>
        <dbReference type="RuleBase" id="RU000437"/>
    </source>
</evidence>
<organism evidence="16 17">
    <name type="scientific">Candidatus Amunia macphersoniae</name>
    <dbReference type="NCBI Taxonomy" id="3127014"/>
    <lineage>
        <taxon>Bacteria</taxon>
        <taxon>Bacillati</taxon>
        <taxon>Candidatus Dormiibacterota</taxon>
        <taxon>Candidatus Dormibacteria</taxon>
        <taxon>Candidatus Aeolococcales</taxon>
        <taxon>Candidatus Aeolococcaceae</taxon>
        <taxon>Candidatus Amunia</taxon>
    </lineage>
</organism>
<feature type="binding site" evidence="8">
    <location>
        <position position="276"/>
    </location>
    <ligand>
        <name>NADPH</name>
        <dbReference type="ChEBI" id="CHEBI:57783"/>
    </ligand>
</feature>
<feature type="binding site" evidence="8">
    <location>
        <position position="252"/>
    </location>
    <ligand>
        <name>NADPH</name>
        <dbReference type="ChEBI" id="CHEBI:57783"/>
    </ligand>
</feature>
<feature type="binding site" evidence="8">
    <location>
        <position position="241"/>
    </location>
    <ligand>
        <name>sn-glycerol 3-phosphate</name>
        <dbReference type="ChEBI" id="CHEBI:57597"/>
    </ligand>
</feature>
<comment type="caution">
    <text evidence="16">The sequence shown here is derived from an EMBL/GenBank/DDBJ whole genome shotgun (WGS) entry which is preliminary data.</text>
</comment>
<accession>A0A934KGK1</accession>
<proteinExistence type="inferred from homology"/>
<name>A0A934KGK1_9BACT</name>
<dbReference type="GO" id="GO:0047952">
    <property type="term" value="F:glycerol-3-phosphate dehydrogenase [NAD(P)+] activity"/>
    <property type="evidence" value="ECO:0007669"/>
    <property type="project" value="UniProtKB-UniRule"/>
</dbReference>
<dbReference type="AlphaFoldDB" id="A0A934KGK1"/>
<gene>
    <name evidence="8" type="primary">gpsA</name>
    <name evidence="16" type="ORF">JF887_02685</name>
</gene>
<dbReference type="GO" id="GO:0006650">
    <property type="term" value="P:glycerophospholipid metabolic process"/>
    <property type="evidence" value="ECO:0007669"/>
    <property type="project" value="UniProtKB-UniRule"/>
</dbReference>
<evidence type="ECO:0000256" key="7">
    <source>
        <dbReference type="ARBA" id="ARBA00023264"/>
    </source>
</evidence>
<dbReference type="EC" id="1.1.1.94" evidence="8"/>
<evidence type="ECO:0000256" key="11">
    <source>
        <dbReference type="PIRSR" id="PIRSR000114-3"/>
    </source>
</evidence>
<dbReference type="PIRSF" id="PIRSF000114">
    <property type="entry name" value="Glycerol-3-P_dh"/>
    <property type="match status" value="1"/>
</dbReference>
<keyword evidence="2 8" id="KW-0444">Lipid biosynthesis</keyword>
<dbReference type="InterPro" id="IPR013328">
    <property type="entry name" value="6PGD_dom2"/>
</dbReference>
<dbReference type="Pfam" id="PF01210">
    <property type="entry name" value="NAD_Gly3P_dh_N"/>
    <property type="match status" value="1"/>
</dbReference>
<protein>
    <recommendedName>
        <fullName evidence="8">Glycerol-3-phosphate dehydrogenase [NAD(P)+]</fullName>
        <ecNumber evidence="8">1.1.1.94</ecNumber>
    </recommendedName>
    <alternativeName>
        <fullName evidence="8">NAD(P)(+)-dependent glycerol-3-phosphate dehydrogenase</fullName>
    </alternativeName>
    <alternativeName>
        <fullName evidence="8">NAD(P)H-dependent dihydroxyacetone-phosphate reductase</fullName>
    </alternativeName>
</protein>
<evidence type="ECO:0000313" key="16">
    <source>
        <dbReference type="EMBL" id="MBJ7608326.1"/>
    </source>
</evidence>
<feature type="binding site" evidence="8">
    <location>
        <position position="188"/>
    </location>
    <ligand>
        <name>sn-glycerol 3-phosphate</name>
        <dbReference type="ChEBI" id="CHEBI:57597"/>
    </ligand>
</feature>
<evidence type="ECO:0000313" key="17">
    <source>
        <dbReference type="Proteomes" id="UP000614410"/>
    </source>
</evidence>
<evidence type="ECO:0000256" key="8">
    <source>
        <dbReference type="HAMAP-Rule" id="MF_00394"/>
    </source>
</evidence>
<feature type="binding site" evidence="8">
    <location>
        <position position="133"/>
    </location>
    <ligand>
        <name>sn-glycerol 3-phosphate</name>
        <dbReference type="ChEBI" id="CHEBI:57597"/>
    </ligand>
</feature>
<keyword evidence="5 8" id="KW-0443">Lipid metabolism</keyword>
<evidence type="ECO:0000256" key="13">
    <source>
        <dbReference type="RuleBase" id="RU000439"/>
    </source>
</evidence>
<reference evidence="16 17" key="1">
    <citation type="submission" date="2020-10" db="EMBL/GenBank/DDBJ databases">
        <title>Ca. Dormibacterota MAGs.</title>
        <authorList>
            <person name="Montgomery K."/>
        </authorList>
    </citation>
    <scope>NUCLEOTIDE SEQUENCE [LARGE SCALE GENOMIC DNA]</scope>
    <source>
        <strain evidence="16">Mitchell_Peninsula_5</strain>
    </source>
</reference>
<evidence type="ECO:0000256" key="1">
    <source>
        <dbReference type="ARBA" id="ARBA00011009"/>
    </source>
</evidence>
<dbReference type="EMBL" id="JAEKNN010000011">
    <property type="protein sequence ID" value="MBJ7608326.1"/>
    <property type="molecule type" value="Genomic_DNA"/>
</dbReference>
<dbReference type="InterPro" id="IPR011128">
    <property type="entry name" value="G3P_DH_NAD-dep_N"/>
</dbReference>
<keyword evidence="8" id="KW-0521">NADP</keyword>
<feature type="binding site" evidence="8">
    <location>
        <position position="253"/>
    </location>
    <ligand>
        <name>sn-glycerol 3-phosphate</name>
        <dbReference type="ChEBI" id="CHEBI:57597"/>
    </ligand>
</feature>
<dbReference type="Proteomes" id="UP000614410">
    <property type="component" value="Unassembled WGS sequence"/>
</dbReference>
<feature type="binding site" evidence="8">
    <location>
        <position position="252"/>
    </location>
    <ligand>
        <name>sn-glycerol 3-phosphate</name>
        <dbReference type="ChEBI" id="CHEBI:57597"/>
    </ligand>
</feature>
<dbReference type="PANTHER" id="PTHR11728">
    <property type="entry name" value="GLYCEROL-3-PHOSPHATE DEHYDROGENASE"/>
    <property type="match status" value="1"/>
</dbReference>
<evidence type="ECO:0000259" key="14">
    <source>
        <dbReference type="Pfam" id="PF01210"/>
    </source>
</evidence>
<feature type="binding site" evidence="8">
    <location>
        <position position="31"/>
    </location>
    <ligand>
        <name>NADPH</name>
        <dbReference type="ChEBI" id="CHEBI:57783"/>
    </ligand>
</feature>
<dbReference type="SUPFAM" id="SSF51735">
    <property type="entry name" value="NAD(P)-binding Rossmann-fold domains"/>
    <property type="match status" value="1"/>
</dbReference>
<evidence type="ECO:0000256" key="4">
    <source>
        <dbReference type="ARBA" id="ARBA00023027"/>
    </source>
</evidence>
<feature type="binding site" evidence="8">
    <location>
        <position position="104"/>
    </location>
    <ligand>
        <name>sn-glycerol 3-phosphate</name>
        <dbReference type="ChEBI" id="CHEBI:57597"/>
    </ligand>
</feature>
<feature type="binding site" evidence="10">
    <location>
        <position position="104"/>
    </location>
    <ligand>
        <name>substrate</name>
    </ligand>
</feature>
<keyword evidence="8" id="KW-0963">Cytoplasm</keyword>
<dbReference type="InterPro" id="IPR006168">
    <property type="entry name" value="G3P_DH_NAD-dep"/>
</dbReference>
<evidence type="ECO:0000259" key="15">
    <source>
        <dbReference type="Pfam" id="PF07479"/>
    </source>
</evidence>
<feature type="domain" description="Glycerol-3-phosphate dehydrogenase NAD-dependent N-terminal" evidence="14">
    <location>
        <begin position="3"/>
        <end position="154"/>
    </location>
</feature>
<dbReference type="NCBIfam" id="NF000940">
    <property type="entry name" value="PRK00094.1-2"/>
    <property type="match status" value="1"/>
</dbReference>
<dbReference type="InterPro" id="IPR006109">
    <property type="entry name" value="G3P_DH_NAD-dep_C"/>
</dbReference>
<dbReference type="Gene3D" id="1.10.1040.10">
    <property type="entry name" value="N-(1-d-carboxylethyl)-l-norvaline Dehydrogenase, domain 2"/>
    <property type="match status" value="1"/>
</dbReference>